<dbReference type="EMBL" id="LHQQ01000186">
    <property type="protein sequence ID" value="KOS39856.1"/>
    <property type="molecule type" value="Genomic_DNA"/>
</dbReference>
<comment type="caution">
    <text evidence="1">The sequence shown here is derived from an EMBL/GenBank/DDBJ whole genome shotgun (WGS) entry which is preliminary data.</text>
</comment>
<gene>
    <name evidence="1" type="ORF">ACN38_g9304</name>
</gene>
<accession>A0A0M8NUT4</accession>
<keyword evidence="2" id="KW-1185">Reference proteome</keyword>
<evidence type="ECO:0000313" key="2">
    <source>
        <dbReference type="Proteomes" id="UP000037696"/>
    </source>
</evidence>
<reference evidence="1 2" key="1">
    <citation type="submission" date="2015-08" db="EMBL/GenBank/DDBJ databases">
        <title>Genome sequencing of Penicillium nordicum.</title>
        <authorList>
            <person name="Nguyen H.D."/>
            <person name="Seifert K.A."/>
        </authorList>
    </citation>
    <scope>NUCLEOTIDE SEQUENCE [LARGE SCALE GENOMIC DNA]</scope>
    <source>
        <strain evidence="1 2">DAOMC 185683</strain>
    </source>
</reference>
<sequence>MYLSGMTIQLFDLFVLLVSLIPLVLTETLLLSFSSSSSSSSFFLPLTNGRPISLWVYPQGKIQGAYPCLLVRWEPVVSLTN</sequence>
<proteinExistence type="predicted"/>
<name>A0A0M8NUT4_9EURO</name>
<organism evidence="1 2">
    <name type="scientific">Penicillium nordicum</name>
    <dbReference type="NCBI Taxonomy" id="229535"/>
    <lineage>
        <taxon>Eukaryota</taxon>
        <taxon>Fungi</taxon>
        <taxon>Dikarya</taxon>
        <taxon>Ascomycota</taxon>
        <taxon>Pezizomycotina</taxon>
        <taxon>Eurotiomycetes</taxon>
        <taxon>Eurotiomycetidae</taxon>
        <taxon>Eurotiales</taxon>
        <taxon>Aspergillaceae</taxon>
        <taxon>Penicillium</taxon>
    </lineage>
</organism>
<dbReference type="Proteomes" id="UP000037696">
    <property type="component" value="Unassembled WGS sequence"/>
</dbReference>
<protein>
    <submittedName>
        <fullName evidence="1">Uncharacterized protein</fullName>
    </submittedName>
</protein>
<dbReference type="AlphaFoldDB" id="A0A0M8NUT4"/>
<evidence type="ECO:0000313" key="1">
    <source>
        <dbReference type="EMBL" id="KOS39856.1"/>
    </source>
</evidence>